<dbReference type="Proteomes" id="UP001519460">
    <property type="component" value="Unassembled WGS sequence"/>
</dbReference>
<evidence type="ECO:0000256" key="8">
    <source>
        <dbReference type="ARBA" id="ARBA00023134"/>
    </source>
</evidence>
<feature type="domain" description="Protein kinase" evidence="16">
    <location>
        <begin position="471"/>
        <end position="763"/>
    </location>
</feature>
<dbReference type="SUPFAM" id="SSF56112">
    <property type="entry name" value="Protein kinase-like (PK-like)"/>
    <property type="match status" value="1"/>
</dbReference>
<comment type="subcellular location">
    <subcellularLocation>
        <location evidence="2">Cell membrane</location>
        <topology evidence="2">Single-pass type I membrane protein</topology>
    </subcellularLocation>
</comment>
<keyword evidence="9 14" id="KW-0472">Membrane</keyword>
<evidence type="ECO:0000256" key="7">
    <source>
        <dbReference type="ARBA" id="ARBA00022989"/>
    </source>
</evidence>
<dbReference type="PANTHER" id="PTHR11920:SF494">
    <property type="entry name" value="ATRIAL NATRIURETIC PEPTIDE RECEPTOR 2"/>
    <property type="match status" value="1"/>
</dbReference>
<evidence type="ECO:0000259" key="16">
    <source>
        <dbReference type="PROSITE" id="PS50011"/>
    </source>
</evidence>
<comment type="catalytic activity">
    <reaction evidence="1">
        <text>GTP = 3',5'-cyclic GMP + diphosphate</text>
        <dbReference type="Rhea" id="RHEA:13665"/>
        <dbReference type="ChEBI" id="CHEBI:33019"/>
        <dbReference type="ChEBI" id="CHEBI:37565"/>
        <dbReference type="ChEBI" id="CHEBI:57746"/>
        <dbReference type="EC" id="4.6.1.2"/>
    </reaction>
</comment>
<keyword evidence="19" id="KW-1185">Reference proteome</keyword>
<dbReference type="Gene3D" id="3.30.70.1230">
    <property type="entry name" value="Nucleotide cyclase"/>
    <property type="match status" value="2"/>
</dbReference>
<dbReference type="InterPro" id="IPR001245">
    <property type="entry name" value="Ser-Thr/Tyr_kinase_cat_dom"/>
</dbReference>
<dbReference type="Pfam" id="PF01094">
    <property type="entry name" value="ANF_receptor"/>
    <property type="match status" value="1"/>
</dbReference>
<accession>A0ABD0KKV6</accession>
<evidence type="ECO:0000256" key="4">
    <source>
        <dbReference type="ARBA" id="ARBA00022692"/>
    </source>
</evidence>
<evidence type="ECO:0000256" key="12">
    <source>
        <dbReference type="ARBA" id="ARBA00023239"/>
    </source>
</evidence>
<dbReference type="EC" id="4.6.1.2" evidence="3"/>
<dbReference type="CDD" id="cd06352">
    <property type="entry name" value="PBP1_NPR_GC-like"/>
    <property type="match status" value="1"/>
</dbReference>
<keyword evidence="8" id="KW-0342">GTP-binding</keyword>
<keyword evidence="11" id="KW-0325">Glycoprotein</keyword>
<evidence type="ECO:0000313" key="18">
    <source>
        <dbReference type="EMBL" id="KAK7487871.1"/>
    </source>
</evidence>
<dbReference type="SUPFAM" id="SSF53822">
    <property type="entry name" value="Periplasmic binding protein-like I"/>
    <property type="match status" value="1"/>
</dbReference>
<dbReference type="PROSITE" id="PS50011">
    <property type="entry name" value="PROTEIN_KINASE_DOM"/>
    <property type="match status" value="1"/>
</dbReference>
<keyword evidence="7 14" id="KW-1133">Transmembrane helix</keyword>
<organism evidence="18 19">
    <name type="scientific">Batillaria attramentaria</name>
    <dbReference type="NCBI Taxonomy" id="370345"/>
    <lineage>
        <taxon>Eukaryota</taxon>
        <taxon>Metazoa</taxon>
        <taxon>Spiralia</taxon>
        <taxon>Lophotrochozoa</taxon>
        <taxon>Mollusca</taxon>
        <taxon>Gastropoda</taxon>
        <taxon>Caenogastropoda</taxon>
        <taxon>Sorbeoconcha</taxon>
        <taxon>Cerithioidea</taxon>
        <taxon>Batillariidae</taxon>
        <taxon>Batillaria</taxon>
    </lineage>
</organism>
<dbReference type="Gene3D" id="1.10.510.10">
    <property type="entry name" value="Transferase(Phosphotransferase) domain 1"/>
    <property type="match status" value="1"/>
</dbReference>
<dbReference type="SUPFAM" id="SSF55073">
    <property type="entry name" value="Nucleotide cyclase"/>
    <property type="match status" value="1"/>
</dbReference>
<evidence type="ECO:0000256" key="3">
    <source>
        <dbReference type="ARBA" id="ARBA00012202"/>
    </source>
</evidence>
<dbReference type="InterPro" id="IPR001828">
    <property type="entry name" value="ANF_lig-bd_rcpt"/>
</dbReference>
<keyword evidence="6" id="KW-0547">Nucleotide-binding</keyword>
<name>A0ABD0KKV6_9CAEN</name>
<evidence type="ECO:0000256" key="11">
    <source>
        <dbReference type="ARBA" id="ARBA00023180"/>
    </source>
</evidence>
<dbReference type="InterPro" id="IPR000719">
    <property type="entry name" value="Prot_kinase_dom"/>
</dbReference>
<evidence type="ECO:0000256" key="1">
    <source>
        <dbReference type="ARBA" id="ARBA00001436"/>
    </source>
</evidence>
<keyword evidence="5 15" id="KW-0732">Signal</keyword>
<feature type="signal peptide" evidence="15">
    <location>
        <begin position="1"/>
        <end position="31"/>
    </location>
</feature>
<dbReference type="InterPro" id="IPR028082">
    <property type="entry name" value="Peripla_BP_I"/>
</dbReference>
<evidence type="ECO:0000313" key="19">
    <source>
        <dbReference type="Proteomes" id="UP001519460"/>
    </source>
</evidence>
<dbReference type="InterPro" id="IPR001054">
    <property type="entry name" value="A/G_cyclase"/>
</dbReference>
<keyword evidence="10" id="KW-0675">Receptor</keyword>
<dbReference type="CDD" id="cd07302">
    <property type="entry name" value="CHD"/>
    <property type="match status" value="1"/>
</dbReference>
<keyword evidence="4 14" id="KW-0812">Transmembrane</keyword>
<evidence type="ECO:0000256" key="10">
    <source>
        <dbReference type="ARBA" id="ARBA00023170"/>
    </source>
</evidence>
<dbReference type="SMART" id="SM00044">
    <property type="entry name" value="CYCc"/>
    <property type="match status" value="1"/>
</dbReference>
<gene>
    <name evidence="18" type="ORF">BaRGS_00020918</name>
</gene>
<dbReference type="Pfam" id="PF00211">
    <property type="entry name" value="Guanylate_cyc"/>
    <property type="match status" value="1"/>
</dbReference>
<sequence length="995" mass="112315">MSSRGSSKRTPSWMLTRVFIAVALETMAVQSVTEIKVGVLLIADSRVPYSVHRVAPAVDIALETVNRDLLNDSYRLVSELRIYDDICDARYATGVASDLFHKHHVSALIGPACAYSLHGVGRMAAYWNIPIVTGLGDGGEFKNKTDFPTLTRFAYCQCRLRKVFGSVFRHFGWSDLVVIYDMDDIHSDVLGNTLKVGLRKGGYYPYMIQFYESRRGEIENILLDASRKARVMLLILPGDILRLFMLAAHGLGFPQSGDYVFMDVQLFDFPGKYWGNHRWWVVNMSEEQYNFTFGSEEVNFFVGAFHDAVIRYGLALNETLTLGDDVTDGRTVTRRMWDLTLQGVTGDVIIDDNGDRDTNFAIQDMNMTTGEFQIVAHYWGANPGYTPVEGRTIHWPGPLNRAPPNAPRCGFTGQAPVCQEEEGIPTYQVIIVSLLAVLVMGLIVAFLLYRRISWERDLRNMAWRIQLADIHFHSVRVGSLKVSRVELEDGDNDEDDAMTRQCFTQVGVYQGNSVAVKKTQLEKLDLTRKVLLEIKTMRDIHHDNLTRFVGACVEPGQIYVVTEYCAKGSLQDVLLNDSIKLDWTFRVSLLKDIAKGMAYLHQSPVHHHGNLRSSNCVVDRRFNLKVTDFGLPSFKRPQVVGGTDDDQHGKLEKLLWMAPEHLAKVRAAGYRVTGASQKGDVYSYGIILEEVTLRSLPFEICRGIMDVEDILDRVIKRQSPPFRPKVREGEAPQAVLTLMEQCWKDDPEMRPSFETVLKAIKAVTSGKDANLVEALITRLEEYASNLEDVVEERTKELIDEKKKSEMLLYQILPRSVAEQLKRGQQVVPEAYDSVTIYFSDIVGFTAMSAASTPMQVVEVLNDLYSEFDSIIDAHDVYKVETIGDAYMVVSGLPEKNGDQHAVEICRMALRLLHRVQTFTLKHRHDRLQLRIGIHSALKIHLSASTKAILDRFGTFITQLRGSVEMKGKGTQTTYWLLGEENKGTSLHDLCGRPDL</sequence>
<protein>
    <recommendedName>
        <fullName evidence="3">guanylate cyclase</fullName>
        <ecNumber evidence="3">4.6.1.2</ecNumber>
    </recommendedName>
</protein>
<dbReference type="Pfam" id="PF07714">
    <property type="entry name" value="PK_Tyr_Ser-Thr"/>
    <property type="match status" value="1"/>
</dbReference>
<dbReference type="InterPro" id="IPR001170">
    <property type="entry name" value="ANPR/GUC"/>
</dbReference>
<reference evidence="18 19" key="1">
    <citation type="journal article" date="2023" name="Sci. Data">
        <title>Genome assembly of the Korean intertidal mud-creeper Batillaria attramentaria.</title>
        <authorList>
            <person name="Patra A.K."/>
            <person name="Ho P.T."/>
            <person name="Jun S."/>
            <person name="Lee S.J."/>
            <person name="Kim Y."/>
            <person name="Won Y.J."/>
        </authorList>
    </citation>
    <scope>NUCLEOTIDE SEQUENCE [LARGE SCALE GENOMIC DNA]</scope>
    <source>
        <strain evidence="18">Wonlab-2016</strain>
    </source>
</reference>
<dbReference type="InterPro" id="IPR011009">
    <property type="entry name" value="Kinase-like_dom_sf"/>
</dbReference>
<dbReference type="EMBL" id="JACVVK020000158">
    <property type="protein sequence ID" value="KAK7487871.1"/>
    <property type="molecule type" value="Genomic_DNA"/>
</dbReference>
<evidence type="ECO:0000256" key="13">
    <source>
        <dbReference type="ARBA" id="ARBA00023293"/>
    </source>
</evidence>
<dbReference type="Gene3D" id="3.40.50.2300">
    <property type="match status" value="3"/>
</dbReference>
<dbReference type="GO" id="GO:0005525">
    <property type="term" value="F:GTP binding"/>
    <property type="evidence" value="ECO:0007669"/>
    <property type="project" value="UniProtKB-KW"/>
</dbReference>
<feature type="domain" description="Guanylate cyclase" evidence="17">
    <location>
        <begin position="835"/>
        <end position="935"/>
    </location>
</feature>
<dbReference type="GO" id="GO:0004383">
    <property type="term" value="F:guanylate cyclase activity"/>
    <property type="evidence" value="ECO:0007669"/>
    <property type="project" value="UniProtKB-EC"/>
</dbReference>
<evidence type="ECO:0000256" key="6">
    <source>
        <dbReference type="ARBA" id="ARBA00022741"/>
    </source>
</evidence>
<evidence type="ECO:0000256" key="5">
    <source>
        <dbReference type="ARBA" id="ARBA00022729"/>
    </source>
</evidence>
<evidence type="ECO:0000256" key="2">
    <source>
        <dbReference type="ARBA" id="ARBA00004251"/>
    </source>
</evidence>
<dbReference type="InterPro" id="IPR050401">
    <property type="entry name" value="Cyclic_nucleotide_synthase"/>
</dbReference>
<evidence type="ECO:0000259" key="17">
    <source>
        <dbReference type="PROSITE" id="PS50125"/>
    </source>
</evidence>
<dbReference type="AlphaFoldDB" id="A0ABD0KKV6"/>
<dbReference type="InterPro" id="IPR029787">
    <property type="entry name" value="Nucleotide_cyclase"/>
</dbReference>
<evidence type="ECO:0000256" key="15">
    <source>
        <dbReference type="SAM" id="SignalP"/>
    </source>
</evidence>
<feature type="chain" id="PRO_5044844196" description="guanylate cyclase" evidence="15">
    <location>
        <begin position="32"/>
        <end position="995"/>
    </location>
</feature>
<feature type="transmembrane region" description="Helical" evidence="14">
    <location>
        <begin position="427"/>
        <end position="449"/>
    </location>
</feature>
<proteinExistence type="predicted"/>
<evidence type="ECO:0000256" key="9">
    <source>
        <dbReference type="ARBA" id="ARBA00023136"/>
    </source>
</evidence>
<dbReference type="Gene3D" id="6.10.250.780">
    <property type="match status" value="1"/>
</dbReference>
<dbReference type="PANTHER" id="PTHR11920">
    <property type="entry name" value="GUANYLYL CYCLASE"/>
    <property type="match status" value="1"/>
</dbReference>
<dbReference type="PRINTS" id="PR00255">
    <property type="entry name" value="NATPEPTIDER"/>
</dbReference>
<keyword evidence="13" id="KW-0141">cGMP biosynthesis</keyword>
<evidence type="ECO:0000256" key="14">
    <source>
        <dbReference type="SAM" id="Phobius"/>
    </source>
</evidence>
<dbReference type="GO" id="GO:0005886">
    <property type="term" value="C:plasma membrane"/>
    <property type="evidence" value="ECO:0007669"/>
    <property type="project" value="UniProtKB-SubCell"/>
</dbReference>
<comment type="caution">
    <text evidence="18">The sequence shown here is derived from an EMBL/GenBank/DDBJ whole genome shotgun (WGS) entry which is preliminary data.</text>
</comment>
<dbReference type="PROSITE" id="PS50125">
    <property type="entry name" value="GUANYLATE_CYCLASE_2"/>
    <property type="match status" value="1"/>
</dbReference>
<keyword evidence="12" id="KW-0456">Lyase</keyword>